<evidence type="ECO:0000313" key="1">
    <source>
        <dbReference type="EMBL" id="MFB6396088.1"/>
    </source>
</evidence>
<dbReference type="RefSeq" id="WP_364207083.1">
    <property type="nucleotide sequence ID" value="NZ_JBCGDC010000079.1"/>
</dbReference>
<protein>
    <submittedName>
        <fullName evidence="1">Uncharacterized protein</fullName>
    </submittedName>
</protein>
<sequence length="72" mass="8303">MIVEEHWWNGEAATRGRRDIYIRTDGRRWEVQAQIGGAHGRSEVLECFSRSSASILARAWRGGNPAWRMLPH</sequence>
<name>A0ABV5CVQ8_9ACTN</name>
<proteinExistence type="predicted"/>
<evidence type="ECO:0000313" key="2">
    <source>
        <dbReference type="Proteomes" id="UP001582793"/>
    </source>
</evidence>
<accession>A0ABV5CVQ8</accession>
<keyword evidence="2" id="KW-1185">Reference proteome</keyword>
<organism evidence="1 2">
    <name type="scientific">Polymorphospora lycopeni</name>
    <dbReference type="NCBI Taxonomy" id="3140240"/>
    <lineage>
        <taxon>Bacteria</taxon>
        <taxon>Bacillati</taxon>
        <taxon>Actinomycetota</taxon>
        <taxon>Actinomycetes</taxon>
        <taxon>Micromonosporales</taxon>
        <taxon>Micromonosporaceae</taxon>
        <taxon>Polymorphospora</taxon>
    </lineage>
</organism>
<reference evidence="1 2" key="1">
    <citation type="submission" date="2024-04" db="EMBL/GenBank/DDBJ databases">
        <title>Polymorphospora sp. isolated from Baiyangdian Lake in Xiong'an New Area.</title>
        <authorList>
            <person name="Zhang X."/>
            <person name="Liu J."/>
        </authorList>
    </citation>
    <scope>NUCLEOTIDE SEQUENCE [LARGE SCALE GENOMIC DNA]</scope>
    <source>
        <strain evidence="1 2">2-325</strain>
    </source>
</reference>
<comment type="caution">
    <text evidence="1">The sequence shown here is derived from an EMBL/GenBank/DDBJ whole genome shotgun (WGS) entry which is preliminary data.</text>
</comment>
<gene>
    <name evidence="1" type="ORF">AAFH96_23700</name>
</gene>
<dbReference type="Proteomes" id="UP001582793">
    <property type="component" value="Unassembled WGS sequence"/>
</dbReference>
<dbReference type="EMBL" id="JBCGDC010000079">
    <property type="protein sequence ID" value="MFB6396088.1"/>
    <property type="molecule type" value="Genomic_DNA"/>
</dbReference>